<reference evidence="9" key="2">
    <citation type="submission" date="2016-10" db="EMBL/GenBank/DDBJ databases">
        <authorList>
            <person name="Varghese N."/>
        </authorList>
    </citation>
    <scope>NUCLEOTIDE SEQUENCE [LARGE SCALE GENOMIC DNA]</scope>
    <source>
        <strain evidence="9">DSM 20639</strain>
    </source>
</reference>
<dbReference type="Gene3D" id="3.40.190.10">
    <property type="entry name" value="Periplasmic binding protein-like II"/>
    <property type="match status" value="2"/>
</dbReference>
<dbReference type="InterPro" id="IPR036388">
    <property type="entry name" value="WH-like_DNA-bd_sf"/>
</dbReference>
<dbReference type="InterPro" id="IPR005119">
    <property type="entry name" value="LysR_subst-bd"/>
</dbReference>
<dbReference type="PANTHER" id="PTHR30126">
    <property type="entry name" value="HTH-TYPE TRANSCRIPTIONAL REGULATOR"/>
    <property type="match status" value="1"/>
</dbReference>
<dbReference type="EMBL" id="FNAU01000001">
    <property type="protein sequence ID" value="SDE03656.1"/>
    <property type="molecule type" value="Genomic_DNA"/>
</dbReference>
<evidence type="ECO:0000313" key="6">
    <source>
        <dbReference type="EMBL" id="MDY5153984.1"/>
    </source>
</evidence>
<organism evidence="7 9">
    <name type="scientific">Actinobaculum suis</name>
    <dbReference type="NCBI Taxonomy" id="1657"/>
    <lineage>
        <taxon>Bacteria</taxon>
        <taxon>Bacillati</taxon>
        <taxon>Actinomycetota</taxon>
        <taxon>Actinomycetes</taxon>
        <taxon>Actinomycetales</taxon>
        <taxon>Actinomycetaceae</taxon>
        <taxon>Actinobaculum</taxon>
    </lineage>
</organism>
<accession>A0A1G6ZQ13</accession>
<dbReference type="Proteomes" id="UP001273799">
    <property type="component" value="Unassembled WGS sequence"/>
</dbReference>
<dbReference type="PROSITE" id="PS50931">
    <property type="entry name" value="HTH_LYSR"/>
    <property type="match status" value="1"/>
</dbReference>
<sequence>MRHDLSPDAMRYAIMVSRTGSFTLAAQVFGMAQPTLSLAVRKLEKQLGAEMFTRTSYGTTMTPFGERVIPLMQRALDALSDAATEGKRWLNEQKRFLRIGVSDLIGGDVIGRLYAAIRELPERHDLAIIEGPMESLRSRLRKSNFDLIIGPGAGRCGGLVSRRVISEPIAVVKMRPGRREMIEFNEIAQRNFIMPNPDNGLGDFIQTFFQERLFKLNTYFDEADSLRRMEEWAREGKGIALIPQSMVNPEEYKCPLLKDNGRLVEITHEVAWRPDTRLAPVLEYVVSRLIERRL</sequence>
<evidence type="ECO:0000313" key="10">
    <source>
        <dbReference type="Proteomes" id="UP000269974"/>
    </source>
</evidence>
<dbReference type="GO" id="GO:0000976">
    <property type="term" value="F:transcription cis-regulatory region binding"/>
    <property type="evidence" value="ECO:0007669"/>
    <property type="project" value="TreeGrafter"/>
</dbReference>
<reference evidence="7" key="1">
    <citation type="submission" date="2016-10" db="EMBL/GenBank/DDBJ databases">
        <authorList>
            <person name="de Groot N.N."/>
        </authorList>
    </citation>
    <scope>NUCLEOTIDE SEQUENCE [LARGE SCALE GENOMIC DNA]</scope>
    <source>
        <strain evidence="7">DSM 20639</strain>
    </source>
</reference>
<dbReference type="AlphaFoldDB" id="A0A1G6ZQ13"/>
<evidence type="ECO:0000313" key="7">
    <source>
        <dbReference type="EMBL" id="SDE03656.1"/>
    </source>
</evidence>
<evidence type="ECO:0000256" key="4">
    <source>
        <dbReference type="ARBA" id="ARBA00023163"/>
    </source>
</evidence>
<keyword evidence="2" id="KW-0805">Transcription regulation</keyword>
<dbReference type="CDD" id="cd05466">
    <property type="entry name" value="PBP2_LTTR_substrate"/>
    <property type="match status" value="1"/>
</dbReference>
<feature type="domain" description="HTH lysR-type" evidence="5">
    <location>
        <begin position="5"/>
        <end position="62"/>
    </location>
</feature>
<dbReference type="SUPFAM" id="SSF53850">
    <property type="entry name" value="Periplasmic binding protein-like II"/>
    <property type="match status" value="1"/>
</dbReference>
<dbReference type="EMBL" id="UYIO01000001">
    <property type="protein sequence ID" value="VDG76870.1"/>
    <property type="molecule type" value="Genomic_DNA"/>
</dbReference>
<evidence type="ECO:0000313" key="9">
    <source>
        <dbReference type="Proteomes" id="UP000182744"/>
    </source>
</evidence>
<dbReference type="Pfam" id="PF03466">
    <property type="entry name" value="LysR_substrate"/>
    <property type="match status" value="1"/>
</dbReference>
<dbReference type="InterPro" id="IPR036390">
    <property type="entry name" value="WH_DNA-bd_sf"/>
</dbReference>
<dbReference type="SUPFAM" id="SSF46785">
    <property type="entry name" value="Winged helix' DNA-binding domain"/>
    <property type="match status" value="1"/>
</dbReference>
<evidence type="ECO:0000256" key="3">
    <source>
        <dbReference type="ARBA" id="ARBA00023125"/>
    </source>
</evidence>
<comment type="similarity">
    <text evidence="1">Belongs to the LysR transcriptional regulatory family.</text>
</comment>
<dbReference type="Proteomes" id="UP000269974">
    <property type="component" value="Unassembled WGS sequence"/>
</dbReference>
<evidence type="ECO:0000256" key="1">
    <source>
        <dbReference type="ARBA" id="ARBA00009437"/>
    </source>
</evidence>
<dbReference type="InterPro" id="IPR000847">
    <property type="entry name" value="LysR_HTH_N"/>
</dbReference>
<keyword evidence="9" id="KW-1185">Reference proteome</keyword>
<dbReference type="EMBL" id="JAWNFU010000005">
    <property type="protein sequence ID" value="MDY5153984.1"/>
    <property type="molecule type" value="Genomic_DNA"/>
</dbReference>
<dbReference type="PRINTS" id="PR00039">
    <property type="entry name" value="HTHLYSR"/>
</dbReference>
<dbReference type="GO" id="GO:0003700">
    <property type="term" value="F:DNA-binding transcription factor activity"/>
    <property type="evidence" value="ECO:0007669"/>
    <property type="project" value="InterPro"/>
</dbReference>
<dbReference type="Gene3D" id="1.10.10.10">
    <property type="entry name" value="Winged helix-like DNA-binding domain superfamily/Winged helix DNA-binding domain"/>
    <property type="match status" value="1"/>
</dbReference>
<dbReference type="PANTHER" id="PTHR30126:SF97">
    <property type="entry name" value="HTH-TYPE TRANSCRIPTIONAL REGULATOR ABGR"/>
    <property type="match status" value="1"/>
</dbReference>
<keyword evidence="3 7" id="KW-0238">DNA-binding</keyword>
<name>A0A1G6ZQ13_9ACTO</name>
<evidence type="ECO:0000259" key="5">
    <source>
        <dbReference type="PROSITE" id="PS50931"/>
    </source>
</evidence>
<protein>
    <submittedName>
        <fullName evidence="7">DNA-binding transcriptional regulator, LysR family</fullName>
    </submittedName>
    <submittedName>
        <fullName evidence="6">LysR family transcriptional regulator</fullName>
    </submittedName>
</protein>
<dbReference type="RefSeq" id="WP_074660735.1">
    <property type="nucleotide sequence ID" value="NZ_FNAU01000001.1"/>
</dbReference>
<dbReference type="Pfam" id="PF00126">
    <property type="entry name" value="HTH_1"/>
    <property type="match status" value="1"/>
</dbReference>
<keyword evidence="4" id="KW-0804">Transcription</keyword>
<evidence type="ECO:0000313" key="8">
    <source>
        <dbReference type="EMBL" id="VDG76870.1"/>
    </source>
</evidence>
<reference evidence="6" key="4">
    <citation type="submission" date="2023-10" db="EMBL/GenBank/DDBJ databases">
        <title>Whole Genome based description of the genera Actinobaculum and Actinotignum reveals a complex phylogenetic relationship within the species included in the genus Actinotignum.</title>
        <authorList>
            <person name="Jensen C.S."/>
            <person name="Dargis R."/>
            <person name="Kemp M."/>
            <person name="Christensen J.J."/>
        </authorList>
    </citation>
    <scope>NUCLEOTIDE SEQUENCE</scope>
    <source>
        <strain evidence="6">Actinobaculum_suis_CCUG19206T</strain>
    </source>
</reference>
<proteinExistence type="inferred from homology"/>
<gene>
    <name evidence="8" type="primary">ycgK</name>
    <name evidence="8" type="ORF">NCTC10327_01502</name>
    <name evidence="6" type="ORF">R6G71_08035</name>
    <name evidence="7" type="ORF">SAMN05421878_101175</name>
</gene>
<evidence type="ECO:0000256" key="2">
    <source>
        <dbReference type="ARBA" id="ARBA00023015"/>
    </source>
</evidence>
<reference evidence="8 10" key="3">
    <citation type="submission" date="2018-11" db="EMBL/GenBank/DDBJ databases">
        <authorList>
            <consortium name="Pathogen Informatics"/>
        </authorList>
    </citation>
    <scope>NUCLEOTIDE SEQUENCE [LARGE SCALE GENOMIC DNA]</scope>
    <source>
        <strain evidence="8 10">NCTC10327</strain>
    </source>
</reference>
<dbReference type="Proteomes" id="UP000182744">
    <property type="component" value="Unassembled WGS sequence"/>
</dbReference>